<feature type="compositionally biased region" description="Basic and acidic residues" evidence="1">
    <location>
        <begin position="39"/>
        <end position="48"/>
    </location>
</feature>
<evidence type="ECO:0000313" key="3">
    <source>
        <dbReference type="Proteomes" id="UP001153269"/>
    </source>
</evidence>
<proteinExistence type="predicted"/>
<feature type="compositionally biased region" description="Acidic residues" evidence="1">
    <location>
        <begin position="28"/>
        <end position="38"/>
    </location>
</feature>
<dbReference type="AlphaFoldDB" id="A0A9N7VX93"/>
<evidence type="ECO:0000256" key="1">
    <source>
        <dbReference type="SAM" id="MobiDB-lite"/>
    </source>
</evidence>
<organism evidence="2 3">
    <name type="scientific">Pleuronectes platessa</name>
    <name type="common">European plaice</name>
    <dbReference type="NCBI Taxonomy" id="8262"/>
    <lineage>
        <taxon>Eukaryota</taxon>
        <taxon>Metazoa</taxon>
        <taxon>Chordata</taxon>
        <taxon>Craniata</taxon>
        <taxon>Vertebrata</taxon>
        <taxon>Euteleostomi</taxon>
        <taxon>Actinopterygii</taxon>
        <taxon>Neopterygii</taxon>
        <taxon>Teleostei</taxon>
        <taxon>Neoteleostei</taxon>
        <taxon>Acanthomorphata</taxon>
        <taxon>Carangaria</taxon>
        <taxon>Pleuronectiformes</taxon>
        <taxon>Pleuronectoidei</taxon>
        <taxon>Pleuronectidae</taxon>
        <taxon>Pleuronectes</taxon>
    </lineage>
</organism>
<name>A0A9N7VX93_PLEPL</name>
<feature type="region of interest" description="Disordered" evidence="1">
    <location>
        <begin position="1"/>
        <end position="110"/>
    </location>
</feature>
<dbReference type="Proteomes" id="UP001153269">
    <property type="component" value="Unassembled WGS sequence"/>
</dbReference>
<feature type="compositionally biased region" description="Basic and acidic residues" evidence="1">
    <location>
        <begin position="56"/>
        <end position="73"/>
    </location>
</feature>
<keyword evidence="3" id="KW-1185">Reference proteome</keyword>
<feature type="compositionally biased region" description="Basic and acidic residues" evidence="1">
    <location>
        <begin position="8"/>
        <end position="23"/>
    </location>
</feature>
<comment type="caution">
    <text evidence="2">The sequence shown here is derived from an EMBL/GenBank/DDBJ whole genome shotgun (WGS) entry which is preliminary data.</text>
</comment>
<accession>A0A9N7VX93</accession>
<dbReference type="EMBL" id="CADEAL010004506">
    <property type="protein sequence ID" value="CAB1461062.1"/>
    <property type="molecule type" value="Genomic_DNA"/>
</dbReference>
<evidence type="ECO:0000313" key="2">
    <source>
        <dbReference type="EMBL" id="CAB1461062.1"/>
    </source>
</evidence>
<gene>
    <name evidence="2" type="ORF">PLEPLA_LOCUS48937</name>
</gene>
<sequence length="110" mass="12433">MPTTAHQGKREKFTLQRAADGERTGWGGEEEEEEEEEEKERSDPRRPNPDPIPKSSRCESRGEAERERERERGAQSPLTPPSLILENNTQAPVAEGQLLSLAPVKSRQTR</sequence>
<reference evidence="2" key="1">
    <citation type="submission" date="2020-03" db="EMBL/GenBank/DDBJ databases">
        <authorList>
            <person name="Weist P."/>
        </authorList>
    </citation>
    <scope>NUCLEOTIDE SEQUENCE</scope>
</reference>
<protein>
    <submittedName>
        <fullName evidence="2">Uncharacterized protein</fullName>
    </submittedName>
</protein>